<proteinExistence type="predicted"/>
<sequence length="62" mass="7267">MGSVSLTINTLRKGNMDLMVVDFLSFFPTHTRGERISGKKIIQNVRFRLWLNQEMKSPRKLE</sequence>
<protein>
    <submittedName>
        <fullName evidence="1">Uncharacterized protein</fullName>
    </submittedName>
</protein>
<name>A0A2P2Q385_RHIMU</name>
<dbReference type="EMBL" id="GGEC01080973">
    <property type="protein sequence ID" value="MBX61457.1"/>
    <property type="molecule type" value="Transcribed_RNA"/>
</dbReference>
<evidence type="ECO:0000313" key="1">
    <source>
        <dbReference type="EMBL" id="MBX61457.1"/>
    </source>
</evidence>
<dbReference type="AlphaFoldDB" id="A0A2P2Q385"/>
<reference evidence="1" key="1">
    <citation type="submission" date="2018-02" db="EMBL/GenBank/DDBJ databases">
        <title>Rhizophora mucronata_Transcriptome.</title>
        <authorList>
            <person name="Meera S.P."/>
            <person name="Sreeshan A."/>
            <person name="Augustine A."/>
        </authorList>
    </citation>
    <scope>NUCLEOTIDE SEQUENCE</scope>
    <source>
        <tissue evidence="1">Leaf</tissue>
    </source>
</reference>
<accession>A0A2P2Q385</accession>
<organism evidence="1">
    <name type="scientific">Rhizophora mucronata</name>
    <name type="common">Asiatic mangrove</name>
    <dbReference type="NCBI Taxonomy" id="61149"/>
    <lineage>
        <taxon>Eukaryota</taxon>
        <taxon>Viridiplantae</taxon>
        <taxon>Streptophyta</taxon>
        <taxon>Embryophyta</taxon>
        <taxon>Tracheophyta</taxon>
        <taxon>Spermatophyta</taxon>
        <taxon>Magnoliopsida</taxon>
        <taxon>eudicotyledons</taxon>
        <taxon>Gunneridae</taxon>
        <taxon>Pentapetalae</taxon>
        <taxon>rosids</taxon>
        <taxon>fabids</taxon>
        <taxon>Malpighiales</taxon>
        <taxon>Rhizophoraceae</taxon>
        <taxon>Rhizophora</taxon>
    </lineage>
</organism>